<dbReference type="Gene3D" id="2.60.200.20">
    <property type="match status" value="1"/>
</dbReference>
<dbReference type="EMBL" id="JABSTV010001248">
    <property type="protein sequence ID" value="KAH7967878.1"/>
    <property type="molecule type" value="Genomic_DNA"/>
</dbReference>
<dbReference type="PANTHER" id="PTHR10887:SF495">
    <property type="entry name" value="HELICASE SENATAXIN ISOFORM X1-RELATED"/>
    <property type="match status" value="1"/>
</dbReference>
<dbReference type="Gene3D" id="3.40.50.300">
    <property type="entry name" value="P-loop containing nucleotide triphosphate hydrolases"/>
    <property type="match status" value="2"/>
</dbReference>
<reference evidence="2" key="1">
    <citation type="journal article" date="2020" name="Cell">
        <title>Large-Scale Comparative Analyses of Tick Genomes Elucidate Their Genetic Diversity and Vector Capacities.</title>
        <authorList>
            <consortium name="Tick Genome and Microbiome Consortium (TIGMIC)"/>
            <person name="Jia N."/>
            <person name="Wang J."/>
            <person name="Shi W."/>
            <person name="Du L."/>
            <person name="Sun Y."/>
            <person name="Zhan W."/>
            <person name="Jiang J.F."/>
            <person name="Wang Q."/>
            <person name="Zhang B."/>
            <person name="Ji P."/>
            <person name="Bell-Sakyi L."/>
            <person name="Cui X.M."/>
            <person name="Yuan T.T."/>
            <person name="Jiang B.G."/>
            <person name="Yang W.F."/>
            <person name="Lam T.T."/>
            <person name="Chang Q.C."/>
            <person name="Ding S.J."/>
            <person name="Wang X.J."/>
            <person name="Zhu J.G."/>
            <person name="Ruan X.D."/>
            <person name="Zhao L."/>
            <person name="Wei J.T."/>
            <person name="Ye R.Z."/>
            <person name="Que T.C."/>
            <person name="Du C.H."/>
            <person name="Zhou Y.H."/>
            <person name="Cheng J.X."/>
            <person name="Dai P.F."/>
            <person name="Guo W.B."/>
            <person name="Han X.H."/>
            <person name="Huang E.J."/>
            <person name="Li L.F."/>
            <person name="Wei W."/>
            <person name="Gao Y.C."/>
            <person name="Liu J.Z."/>
            <person name="Shao H.Z."/>
            <person name="Wang X."/>
            <person name="Wang C.C."/>
            <person name="Yang T.C."/>
            <person name="Huo Q.B."/>
            <person name="Li W."/>
            <person name="Chen H.Y."/>
            <person name="Chen S.E."/>
            <person name="Zhou L.G."/>
            <person name="Ni X.B."/>
            <person name="Tian J.H."/>
            <person name="Sheng Y."/>
            <person name="Liu T."/>
            <person name="Pan Y.S."/>
            <person name="Xia L.Y."/>
            <person name="Li J."/>
            <person name="Zhao F."/>
            <person name="Cao W.C."/>
        </authorList>
    </citation>
    <scope>NUCLEOTIDE SEQUENCE</scope>
    <source>
        <strain evidence="2">Rsan-2018</strain>
    </source>
</reference>
<evidence type="ECO:0000313" key="3">
    <source>
        <dbReference type="Proteomes" id="UP000821837"/>
    </source>
</evidence>
<reference evidence="2" key="2">
    <citation type="submission" date="2021-09" db="EMBL/GenBank/DDBJ databases">
        <authorList>
            <person name="Jia N."/>
            <person name="Wang J."/>
            <person name="Shi W."/>
            <person name="Du L."/>
            <person name="Sun Y."/>
            <person name="Zhan W."/>
            <person name="Jiang J."/>
            <person name="Wang Q."/>
            <person name="Zhang B."/>
            <person name="Ji P."/>
            <person name="Sakyi L.B."/>
            <person name="Cui X."/>
            <person name="Yuan T."/>
            <person name="Jiang B."/>
            <person name="Yang W."/>
            <person name="Lam T.T.-Y."/>
            <person name="Chang Q."/>
            <person name="Ding S."/>
            <person name="Wang X."/>
            <person name="Zhu J."/>
            <person name="Ruan X."/>
            <person name="Zhao L."/>
            <person name="Wei J."/>
            <person name="Que T."/>
            <person name="Du C."/>
            <person name="Cheng J."/>
            <person name="Dai P."/>
            <person name="Han X."/>
            <person name="Huang E."/>
            <person name="Gao Y."/>
            <person name="Liu J."/>
            <person name="Shao H."/>
            <person name="Ye R."/>
            <person name="Li L."/>
            <person name="Wei W."/>
            <person name="Wang X."/>
            <person name="Wang C."/>
            <person name="Huo Q."/>
            <person name="Li W."/>
            <person name="Guo W."/>
            <person name="Chen H."/>
            <person name="Chen S."/>
            <person name="Zhou L."/>
            <person name="Zhou L."/>
            <person name="Ni X."/>
            <person name="Tian J."/>
            <person name="Zhou Y."/>
            <person name="Sheng Y."/>
            <person name="Liu T."/>
            <person name="Pan Y."/>
            <person name="Xia L."/>
            <person name="Li J."/>
            <person name="Zhao F."/>
            <person name="Cao W."/>
        </authorList>
    </citation>
    <scope>NUCLEOTIDE SEQUENCE</scope>
    <source>
        <strain evidence="2">Rsan-2018</strain>
        <tissue evidence="2">Larvae</tissue>
    </source>
</reference>
<protein>
    <recommendedName>
        <fullName evidence="1">FHA domain-containing protein</fullName>
    </recommendedName>
</protein>
<evidence type="ECO:0000313" key="2">
    <source>
        <dbReference type="EMBL" id="KAH7967878.1"/>
    </source>
</evidence>
<dbReference type="SMART" id="SM00240">
    <property type="entry name" value="FHA"/>
    <property type="match status" value="1"/>
</dbReference>
<dbReference type="InterPro" id="IPR041679">
    <property type="entry name" value="DNA2/NAM7-like_C"/>
</dbReference>
<sequence>MVDAWRLVRCGSYTHAKSEIVLDCENVVIGRNVEPKYRLDSVNISRQHACLRYSRHGQWEITDLRSHNGVFVNGRKIQASHRFALHEGDIIGFGKPTPTGDDVFVFALEKKSASVVVKSESPDSPRAASPGLDAVVLSDDDDIVVTKVVIANRRPTVSTSSECALVASTPLTTTLPAAPPHVTTKKEPVDEDDSLGYGVSEALTSQTVGAAHIDVAATADTTRFKSSPRHQVTGTTFTTSSKTVPCEAAGRVKIERDCDSTDSRSSCSRDTQHSRLSVPVVLTAATNNSPTATAPALAPHAPRTYIKQEVPEHAAGIGSIPVCEPGDVSRFIKQDPDDLDREKARNVQRMVVTSAHQSKTHTLVGMVTEILHHNSRQTMLIVAPSNAAVDEIGRRLLAHRQQQYRQKVPTEQVLKVVRVGQTNKVHPEYQTSKLILVGDPMQLPATVMSQDAADRGFQESLFERFYNYLNQEADPKPIFTLNEQRRMHSEICWFPSNYFYGGKLRPVVGLDAMYAPFPLIPYLVFNIEDSPEATCLAEAGKLEQAGYSHGTLA</sequence>
<comment type="caution">
    <text evidence="2">The sequence shown here is derived from an EMBL/GenBank/DDBJ whole genome shotgun (WGS) entry which is preliminary data.</text>
</comment>
<accession>A0A9D4Q4M3</accession>
<proteinExistence type="predicted"/>
<dbReference type="Pfam" id="PF00498">
    <property type="entry name" value="FHA"/>
    <property type="match status" value="1"/>
</dbReference>
<keyword evidence="3" id="KW-1185">Reference proteome</keyword>
<dbReference type="InterPro" id="IPR008984">
    <property type="entry name" value="SMAD_FHA_dom_sf"/>
</dbReference>
<dbReference type="PANTHER" id="PTHR10887">
    <property type="entry name" value="DNA2/NAM7 HELICASE FAMILY"/>
    <property type="match status" value="1"/>
</dbReference>
<dbReference type="VEuPathDB" id="VectorBase:RSAN_049520"/>
<dbReference type="InterPro" id="IPR000253">
    <property type="entry name" value="FHA_dom"/>
</dbReference>
<organism evidence="2 3">
    <name type="scientific">Rhipicephalus sanguineus</name>
    <name type="common">Brown dog tick</name>
    <name type="synonym">Ixodes sanguineus</name>
    <dbReference type="NCBI Taxonomy" id="34632"/>
    <lineage>
        <taxon>Eukaryota</taxon>
        <taxon>Metazoa</taxon>
        <taxon>Ecdysozoa</taxon>
        <taxon>Arthropoda</taxon>
        <taxon>Chelicerata</taxon>
        <taxon>Arachnida</taxon>
        <taxon>Acari</taxon>
        <taxon>Parasitiformes</taxon>
        <taxon>Ixodida</taxon>
        <taxon>Ixodoidea</taxon>
        <taxon>Ixodidae</taxon>
        <taxon>Rhipicephalinae</taxon>
        <taxon>Rhipicephalus</taxon>
        <taxon>Rhipicephalus</taxon>
    </lineage>
</organism>
<gene>
    <name evidence="2" type="ORF">HPB52_003729</name>
</gene>
<dbReference type="SUPFAM" id="SSF49879">
    <property type="entry name" value="SMAD/FHA domain"/>
    <property type="match status" value="1"/>
</dbReference>
<dbReference type="GO" id="GO:0004386">
    <property type="term" value="F:helicase activity"/>
    <property type="evidence" value="ECO:0007669"/>
    <property type="project" value="InterPro"/>
</dbReference>
<dbReference type="InterPro" id="IPR027417">
    <property type="entry name" value="P-loop_NTPase"/>
</dbReference>
<dbReference type="Pfam" id="PF13086">
    <property type="entry name" value="AAA_11"/>
    <property type="match status" value="1"/>
</dbReference>
<dbReference type="Proteomes" id="UP000821837">
    <property type="component" value="Unassembled WGS sequence"/>
</dbReference>
<dbReference type="SUPFAM" id="SSF52540">
    <property type="entry name" value="P-loop containing nucleoside triphosphate hydrolases"/>
    <property type="match status" value="1"/>
</dbReference>
<dbReference type="InterPro" id="IPR041677">
    <property type="entry name" value="DNA2/NAM7_AAA_11"/>
</dbReference>
<dbReference type="GO" id="GO:0016604">
    <property type="term" value="C:nuclear body"/>
    <property type="evidence" value="ECO:0007669"/>
    <property type="project" value="TreeGrafter"/>
</dbReference>
<dbReference type="Pfam" id="PF13087">
    <property type="entry name" value="AAA_12"/>
    <property type="match status" value="1"/>
</dbReference>
<feature type="domain" description="FHA" evidence="1">
    <location>
        <begin position="27"/>
        <end position="77"/>
    </location>
</feature>
<evidence type="ECO:0000259" key="1">
    <source>
        <dbReference type="PROSITE" id="PS50006"/>
    </source>
</evidence>
<name>A0A9D4Q4M3_RHISA</name>
<dbReference type="PROSITE" id="PS50006">
    <property type="entry name" value="FHA_DOMAIN"/>
    <property type="match status" value="1"/>
</dbReference>
<dbReference type="GO" id="GO:0001147">
    <property type="term" value="F:transcription termination site sequence-specific DNA binding"/>
    <property type="evidence" value="ECO:0007669"/>
    <property type="project" value="TreeGrafter"/>
</dbReference>
<dbReference type="InterPro" id="IPR045055">
    <property type="entry name" value="DNA2/NAM7-like"/>
</dbReference>
<dbReference type="GO" id="GO:0006369">
    <property type="term" value="P:termination of RNA polymerase II transcription"/>
    <property type="evidence" value="ECO:0007669"/>
    <property type="project" value="TreeGrafter"/>
</dbReference>
<dbReference type="VEuPathDB" id="VectorBase:RSAN_042455"/>
<dbReference type="AlphaFoldDB" id="A0A9D4Q4M3"/>